<dbReference type="InterPro" id="IPR000847">
    <property type="entry name" value="LysR_HTH_N"/>
</dbReference>
<keyword evidence="2" id="KW-0805">Transcription regulation</keyword>
<dbReference type="GO" id="GO:0032993">
    <property type="term" value="C:protein-DNA complex"/>
    <property type="evidence" value="ECO:0007669"/>
    <property type="project" value="TreeGrafter"/>
</dbReference>
<evidence type="ECO:0000313" key="7">
    <source>
        <dbReference type="Proteomes" id="UP000198921"/>
    </source>
</evidence>
<evidence type="ECO:0000256" key="4">
    <source>
        <dbReference type="ARBA" id="ARBA00023163"/>
    </source>
</evidence>
<dbReference type="SUPFAM" id="SSF46785">
    <property type="entry name" value="Winged helix' DNA-binding domain"/>
    <property type="match status" value="1"/>
</dbReference>
<dbReference type="EMBL" id="FNOT01000026">
    <property type="protein sequence ID" value="SDZ16951.1"/>
    <property type="molecule type" value="Genomic_DNA"/>
</dbReference>
<gene>
    <name evidence="6" type="ORF">SAMN05660209_04899</name>
</gene>
<dbReference type="InterPro" id="IPR036388">
    <property type="entry name" value="WH-like_DNA-bd_sf"/>
</dbReference>
<dbReference type="RefSeq" id="WP_091162034.1">
    <property type="nucleotide sequence ID" value="NZ_FNOT01000026.1"/>
</dbReference>
<reference evidence="7" key="1">
    <citation type="submission" date="2016-10" db="EMBL/GenBank/DDBJ databases">
        <authorList>
            <person name="Varghese N."/>
            <person name="Submissions S."/>
        </authorList>
    </citation>
    <scope>NUCLEOTIDE SEQUENCE [LARGE SCALE GENOMIC DNA]</scope>
    <source>
        <strain evidence="7">DSM 45422</strain>
    </source>
</reference>
<keyword evidence="3 6" id="KW-0238">DNA-binding</keyword>
<dbReference type="AlphaFoldDB" id="A0A1H3QV48"/>
<dbReference type="InterPro" id="IPR005119">
    <property type="entry name" value="LysR_subst-bd"/>
</dbReference>
<feature type="domain" description="HTH lysR-type" evidence="5">
    <location>
        <begin position="5"/>
        <end position="62"/>
    </location>
</feature>
<dbReference type="Pfam" id="PF00126">
    <property type="entry name" value="HTH_1"/>
    <property type="match status" value="1"/>
</dbReference>
<dbReference type="OrthoDB" id="3505530at2"/>
<dbReference type="Proteomes" id="UP000198921">
    <property type="component" value="Unassembled WGS sequence"/>
</dbReference>
<dbReference type="GO" id="GO:0003677">
    <property type="term" value="F:DNA binding"/>
    <property type="evidence" value="ECO:0007669"/>
    <property type="project" value="UniProtKB-KW"/>
</dbReference>
<dbReference type="PANTHER" id="PTHR30346">
    <property type="entry name" value="TRANSCRIPTIONAL DUAL REGULATOR HCAR-RELATED"/>
    <property type="match status" value="1"/>
</dbReference>
<evidence type="ECO:0000259" key="5">
    <source>
        <dbReference type="PROSITE" id="PS50931"/>
    </source>
</evidence>
<keyword evidence="7" id="KW-1185">Reference proteome</keyword>
<dbReference type="InterPro" id="IPR036390">
    <property type="entry name" value="WH_DNA-bd_sf"/>
</dbReference>
<protein>
    <submittedName>
        <fullName evidence="6">DNA-binding transcriptional regulator, LysR family</fullName>
    </submittedName>
</protein>
<name>A0A1H3QV48_9ACTN</name>
<dbReference type="Pfam" id="PF03466">
    <property type="entry name" value="LysR_substrate"/>
    <property type="match status" value="1"/>
</dbReference>
<dbReference type="Gene3D" id="1.10.10.10">
    <property type="entry name" value="Winged helix-like DNA-binding domain superfamily/Winged helix DNA-binding domain"/>
    <property type="match status" value="1"/>
</dbReference>
<sequence>MDVTLDLVKLRTLVEVRDTGSMTAAAAALGYTTGAVSQQMAALQRTVRAGLFTQVGRRVQLTDAGSLLADHAVELLALARRTEQALAGLPGQPRARVLVGVFGTAAAALLPRALVRVRERCPGVRLRSMEVDVDDAASAVAAGRVDLAFGVDYPQAPIPRAPDVELLVLVTERFAVAVPAGGPAREGPSSLHDFAGDAWVLPPEHTAYGRAVRMACRRADFEPRVDHSVTDTASTLALVAAGLGVAPVTDLMLTLRREGLATVPLTERVERTLVLAHRREPAPQPGVRAVVDAIRASVPGG</sequence>
<evidence type="ECO:0000256" key="2">
    <source>
        <dbReference type="ARBA" id="ARBA00023015"/>
    </source>
</evidence>
<organism evidence="6 7">
    <name type="scientific">Geodermatophilus africanus</name>
    <dbReference type="NCBI Taxonomy" id="1137993"/>
    <lineage>
        <taxon>Bacteria</taxon>
        <taxon>Bacillati</taxon>
        <taxon>Actinomycetota</taxon>
        <taxon>Actinomycetes</taxon>
        <taxon>Geodermatophilales</taxon>
        <taxon>Geodermatophilaceae</taxon>
        <taxon>Geodermatophilus</taxon>
    </lineage>
</organism>
<dbReference type="Gene3D" id="3.40.190.10">
    <property type="entry name" value="Periplasmic binding protein-like II"/>
    <property type="match status" value="2"/>
</dbReference>
<dbReference type="GO" id="GO:0003700">
    <property type="term" value="F:DNA-binding transcription factor activity"/>
    <property type="evidence" value="ECO:0007669"/>
    <property type="project" value="InterPro"/>
</dbReference>
<keyword evidence="4" id="KW-0804">Transcription</keyword>
<comment type="similarity">
    <text evidence="1">Belongs to the LysR transcriptional regulatory family.</text>
</comment>
<dbReference type="PROSITE" id="PS50931">
    <property type="entry name" value="HTH_LYSR"/>
    <property type="match status" value="1"/>
</dbReference>
<dbReference type="SUPFAM" id="SSF53850">
    <property type="entry name" value="Periplasmic binding protein-like II"/>
    <property type="match status" value="1"/>
</dbReference>
<dbReference type="PANTHER" id="PTHR30346:SF29">
    <property type="entry name" value="LYSR SUBSTRATE-BINDING"/>
    <property type="match status" value="1"/>
</dbReference>
<proteinExistence type="inferred from homology"/>
<evidence type="ECO:0000313" key="6">
    <source>
        <dbReference type="EMBL" id="SDZ16951.1"/>
    </source>
</evidence>
<dbReference type="STRING" id="1137993.SAMN05660209_04899"/>
<evidence type="ECO:0000256" key="1">
    <source>
        <dbReference type="ARBA" id="ARBA00009437"/>
    </source>
</evidence>
<evidence type="ECO:0000256" key="3">
    <source>
        <dbReference type="ARBA" id="ARBA00023125"/>
    </source>
</evidence>
<accession>A0A1H3QV48</accession>